<protein>
    <submittedName>
        <fullName evidence="1">Uncharacterized protein</fullName>
    </submittedName>
</protein>
<keyword evidence="2" id="KW-1185">Reference proteome</keyword>
<evidence type="ECO:0000313" key="1">
    <source>
        <dbReference type="EMBL" id="OLP80075.1"/>
    </source>
</evidence>
<organism evidence="1 2">
    <name type="scientific">Symbiodinium microadriaticum</name>
    <name type="common">Dinoflagellate</name>
    <name type="synonym">Zooxanthella microadriatica</name>
    <dbReference type="NCBI Taxonomy" id="2951"/>
    <lineage>
        <taxon>Eukaryota</taxon>
        <taxon>Sar</taxon>
        <taxon>Alveolata</taxon>
        <taxon>Dinophyceae</taxon>
        <taxon>Suessiales</taxon>
        <taxon>Symbiodiniaceae</taxon>
        <taxon>Symbiodinium</taxon>
    </lineage>
</organism>
<evidence type="ECO:0000313" key="2">
    <source>
        <dbReference type="Proteomes" id="UP000186817"/>
    </source>
</evidence>
<proteinExistence type="predicted"/>
<dbReference type="AlphaFoldDB" id="A0A1Q9CAX0"/>
<dbReference type="EMBL" id="LSRX01001418">
    <property type="protein sequence ID" value="OLP80075.1"/>
    <property type="molecule type" value="Genomic_DNA"/>
</dbReference>
<accession>A0A1Q9CAX0</accession>
<dbReference type="OrthoDB" id="10301802at2759"/>
<comment type="caution">
    <text evidence="1">The sequence shown here is derived from an EMBL/GenBank/DDBJ whole genome shotgun (WGS) entry which is preliminary data.</text>
</comment>
<gene>
    <name evidence="1" type="ORF">AK812_SmicGene39559</name>
</gene>
<dbReference type="Proteomes" id="UP000186817">
    <property type="component" value="Unassembled WGS sequence"/>
</dbReference>
<name>A0A1Q9CAX0_SYMMI</name>
<sequence length="215" mass="22650">MSGTSRALKRFAKRSGGGKTAAGAMLVGGVATMATLREVPRVPATCIGSALACYAVQLPKGNRVGDSTREVGRQVAYLWEALAGAGEQGANFHLEHFVREPASYQLEYGDDQAASVPTAGQCLAREFLVEWRSPLIERDICASAPGEPVDIIGRQVFKQVAGEGRSTPPGGLLRFGLSASLGSHVKLQASLWQLGDELAARGDAVRAAMEPETGR</sequence>
<reference evidence="1 2" key="1">
    <citation type="submission" date="2016-02" db="EMBL/GenBank/DDBJ databases">
        <title>Genome analysis of coral dinoflagellate symbionts highlights evolutionary adaptations to a symbiotic lifestyle.</title>
        <authorList>
            <person name="Aranda M."/>
            <person name="Li Y."/>
            <person name="Liew Y.J."/>
            <person name="Baumgarten S."/>
            <person name="Simakov O."/>
            <person name="Wilson M."/>
            <person name="Piel J."/>
            <person name="Ashoor H."/>
            <person name="Bougouffa S."/>
            <person name="Bajic V.B."/>
            <person name="Ryu T."/>
            <person name="Ravasi T."/>
            <person name="Bayer T."/>
            <person name="Micklem G."/>
            <person name="Kim H."/>
            <person name="Bhak J."/>
            <person name="Lajeunesse T.C."/>
            <person name="Voolstra C.R."/>
        </authorList>
    </citation>
    <scope>NUCLEOTIDE SEQUENCE [LARGE SCALE GENOMIC DNA]</scope>
    <source>
        <strain evidence="1 2">CCMP2467</strain>
    </source>
</reference>